<evidence type="ECO:0000313" key="2">
    <source>
        <dbReference type="Proteomes" id="UP000325579"/>
    </source>
</evidence>
<reference evidence="1 2" key="1">
    <citation type="submission" date="2019-04" db="EMBL/GenBank/DDBJ databases">
        <authorList>
            <consortium name="DOE Joint Genome Institute"/>
            <person name="Mondo S."/>
            <person name="Kjaerbolling I."/>
            <person name="Vesth T."/>
            <person name="Frisvad J.C."/>
            <person name="Nybo J.L."/>
            <person name="Theobald S."/>
            <person name="Kildgaard S."/>
            <person name="Isbrandt T."/>
            <person name="Kuo A."/>
            <person name="Sato A."/>
            <person name="Lyhne E.K."/>
            <person name="Kogle M.E."/>
            <person name="Wiebenga A."/>
            <person name="Kun R.S."/>
            <person name="Lubbers R.J."/>
            <person name="Makela M.R."/>
            <person name="Barry K."/>
            <person name="Chovatia M."/>
            <person name="Clum A."/>
            <person name="Daum C."/>
            <person name="Haridas S."/>
            <person name="He G."/>
            <person name="LaButti K."/>
            <person name="Lipzen A."/>
            <person name="Riley R."/>
            <person name="Salamov A."/>
            <person name="Simmons B.A."/>
            <person name="Magnuson J.K."/>
            <person name="Henrissat B."/>
            <person name="Mortensen U.H."/>
            <person name="Larsen T.O."/>
            <person name="Devries R.P."/>
            <person name="Grigoriev I.V."/>
            <person name="Machida M."/>
            <person name="Baker S.E."/>
            <person name="Andersen M.R."/>
            <person name="Cantor M.N."/>
            <person name="Hua S.X."/>
        </authorList>
    </citation>
    <scope>NUCLEOTIDE SEQUENCE [LARGE SCALE GENOMIC DNA]</scope>
    <source>
        <strain evidence="1 2">CBS 119388</strain>
    </source>
</reference>
<organism evidence="1 2">
    <name type="scientific">Aspergillus pseudonomiae</name>
    <dbReference type="NCBI Taxonomy" id="1506151"/>
    <lineage>
        <taxon>Eukaryota</taxon>
        <taxon>Fungi</taxon>
        <taxon>Dikarya</taxon>
        <taxon>Ascomycota</taxon>
        <taxon>Pezizomycotina</taxon>
        <taxon>Eurotiomycetes</taxon>
        <taxon>Eurotiomycetidae</taxon>
        <taxon>Eurotiales</taxon>
        <taxon>Aspergillaceae</taxon>
        <taxon>Aspergillus</taxon>
        <taxon>Aspergillus subgen. Circumdati</taxon>
    </lineage>
</organism>
<proteinExistence type="predicted"/>
<gene>
    <name evidence="1" type="ORF">BDV37DRAFT_261723</name>
</gene>
<evidence type="ECO:0000313" key="1">
    <source>
        <dbReference type="EMBL" id="KAE8399104.1"/>
    </source>
</evidence>
<sequence>PFLYWSNRVMESANNFPELLETCGIIYQSGTSSTATCASNTPTHNRMPFFTAAQRL</sequence>
<protein>
    <submittedName>
        <fullName evidence="1">Uncharacterized protein</fullName>
    </submittedName>
</protein>
<dbReference type="AlphaFoldDB" id="A0A5N7CY23"/>
<name>A0A5N7CY23_9EURO</name>
<dbReference type="Proteomes" id="UP000325579">
    <property type="component" value="Unassembled WGS sequence"/>
</dbReference>
<dbReference type="OrthoDB" id="4517120at2759"/>
<accession>A0A5N7CY23</accession>
<keyword evidence="2" id="KW-1185">Reference proteome</keyword>
<dbReference type="RefSeq" id="XP_031936423.1">
    <property type="nucleotide sequence ID" value="XM_032083351.1"/>
</dbReference>
<dbReference type="GeneID" id="43668042"/>
<dbReference type="EMBL" id="ML736841">
    <property type="protein sequence ID" value="KAE8399104.1"/>
    <property type="molecule type" value="Genomic_DNA"/>
</dbReference>
<feature type="non-terminal residue" evidence="1">
    <location>
        <position position="1"/>
    </location>
</feature>